<keyword evidence="3 6" id="KW-0949">S-adenosyl-L-methionine</keyword>
<dbReference type="CDD" id="cd00315">
    <property type="entry name" value="Cyt_C5_DNA_methylase"/>
    <property type="match status" value="1"/>
</dbReference>
<dbReference type="STRING" id="1263015.BN580_00458"/>
<dbReference type="GO" id="GO:0009307">
    <property type="term" value="P:DNA restriction-modification system"/>
    <property type="evidence" value="ECO:0007669"/>
    <property type="project" value="UniProtKB-KW"/>
</dbReference>
<dbReference type="Pfam" id="PF00145">
    <property type="entry name" value="DNA_methylase"/>
    <property type="match status" value="1"/>
</dbReference>
<dbReference type="Gene3D" id="3.40.50.150">
    <property type="entry name" value="Vaccinia Virus protein VP39"/>
    <property type="match status" value="1"/>
</dbReference>
<evidence type="ECO:0000256" key="2">
    <source>
        <dbReference type="ARBA" id="ARBA00022679"/>
    </source>
</evidence>
<evidence type="ECO:0000256" key="1">
    <source>
        <dbReference type="ARBA" id="ARBA00022603"/>
    </source>
</evidence>
<dbReference type="Proteomes" id="UP000017938">
    <property type="component" value="Unassembled WGS sequence"/>
</dbReference>
<dbReference type="PROSITE" id="PS51679">
    <property type="entry name" value="SAM_MT_C5"/>
    <property type="match status" value="1"/>
</dbReference>
<dbReference type="GO" id="GO:0032259">
    <property type="term" value="P:methylation"/>
    <property type="evidence" value="ECO:0007669"/>
    <property type="project" value="UniProtKB-KW"/>
</dbReference>
<dbReference type="EMBL" id="CBFW010000438">
    <property type="protein sequence ID" value="CDC77503.1"/>
    <property type="molecule type" value="Genomic_DNA"/>
</dbReference>
<evidence type="ECO:0000313" key="9">
    <source>
        <dbReference type="EMBL" id="CDC77503.1"/>
    </source>
</evidence>
<dbReference type="EC" id="2.1.1.37" evidence="8"/>
<protein>
    <recommendedName>
        <fullName evidence="8">Cytosine-specific methyltransferase</fullName>
        <ecNumber evidence="8">2.1.1.37</ecNumber>
    </recommendedName>
</protein>
<keyword evidence="4" id="KW-0680">Restriction system</keyword>
<evidence type="ECO:0000256" key="7">
    <source>
        <dbReference type="RuleBase" id="RU000416"/>
    </source>
</evidence>
<sequence length="370" mass="41169">MNRIKYLDLFAGIGGFRTGLTNAGDIFLPVGWCEIDRYAQKAYRALYETEVEYFCDDATKIEPAELPDIDLICAGFPCQPFSVIGRRLGFADTRGTLFHEIVRLAEAKRPSYLLLENVPGLLNHAQGETFRTILTAIHELGYSLEWCVLNSADHGVPQQRRRVYIVGYLDQRLSGKIFPLAEVNGKAPRQIVPGRQGQRIYGTDGASVTLAANGGGWGAKTGLYFIDMNPDPLVTHEARCITARQDAGVCNHRGEHSGVIGARAVITPEREKVRQQGRRIKEPDEPMFTLTAQDKHGITYDGLVRRLMPLECFRLQGYSDEQFGKLVDIGIPEAQLYKMAGNSVTTNVVTAVARKLLAEIEKLKKEEENA</sequence>
<dbReference type="NCBIfam" id="TIGR00675">
    <property type="entry name" value="dcm"/>
    <property type="match status" value="1"/>
</dbReference>
<comment type="similarity">
    <text evidence="6 7">Belongs to the class I-like SAM-binding methyltransferase superfamily. C5-methyltransferase family.</text>
</comment>
<evidence type="ECO:0000256" key="4">
    <source>
        <dbReference type="ARBA" id="ARBA00022747"/>
    </source>
</evidence>
<evidence type="ECO:0000256" key="3">
    <source>
        <dbReference type="ARBA" id="ARBA00022691"/>
    </source>
</evidence>
<dbReference type="InterPro" id="IPR018117">
    <property type="entry name" value="C5_DNA_meth_AS"/>
</dbReference>
<evidence type="ECO:0000313" key="10">
    <source>
        <dbReference type="Proteomes" id="UP000017938"/>
    </source>
</evidence>
<keyword evidence="2 6" id="KW-0808">Transferase</keyword>
<keyword evidence="1 6" id="KW-0489">Methyltransferase</keyword>
<dbReference type="PANTHER" id="PTHR46098">
    <property type="entry name" value="TRNA (CYTOSINE(38)-C(5))-METHYLTRANSFERASE"/>
    <property type="match status" value="1"/>
</dbReference>
<proteinExistence type="inferred from homology"/>
<organism evidence="9 10">
    <name type="scientific">Candidatus Colimorpha enterica</name>
    <dbReference type="NCBI Taxonomy" id="3083063"/>
    <lineage>
        <taxon>Bacteria</taxon>
        <taxon>Pseudomonadati</taxon>
        <taxon>Bacteroidota</taxon>
        <taxon>Bacteroidia</taxon>
        <taxon>Bacteroidales</taxon>
        <taxon>Candidatus Colimorpha</taxon>
    </lineage>
</organism>
<dbReference type="SUPFAM" id="SSF53335">
    <property type="entry name" value="S-adenosyl-L-methionine-dependent methyltransferases"/>
    <property type="match status" value="1"/>
</dbReference>
<dbReference type="AlphaFoldDB" id="R6TVR7"/>
<accession>R6TVR7</accession>
<comment type="caution">
    <text evidence="9">The sequence shown here is derived from an EMBL/GenBank/DDBJ whole genome shotgun (WGS) entry which is preliminary data.</text>
</comment>
<comment type="catalytic activity">
    <reaction evidence="5 8">
        <text>a 2'-deoxycytidine in DNA + S-adenosyl-L-methionine = a 5-methyl-2'-deoxycytidine in DNA + S-adenosyl-L-homocysteine + H(+)</text>
        <dbReference type="Rhea" id="RHEA:13681"/>
        <dbReference type="Rhea" id="RHEA-COMP:11369"/>
        <dbReference type="Rhea" id="RHEA-COMP:11370"/>
        <dbReference type="ChEBI" id="CHEBI:15378"/>
        <dbReference type="ChEBI" id="CHEBI:57856"/>
        <dbReference type="ChEBI" id="CHEBI:59789"/>
        <dbReference type="ChEBI" id="CHEBI:85452"/>
        <dbReference type="ChEBI" id="CHEBI:85454"/>
        <dbReference type="EC" id="2.1.1.37"/>
    </reaction>
</comment>
<evidence type="ECO:0000256" key="6">
    <source>
        <dbReference type="PROSITE-ProRule" id="PRU01016"/>
    </source>
</evidence>
<dbReference type="InterPro" id="IPR001525">
    <property type="entry name" value="C5_MeTfrase"/>
</dbReference>
<gene>
    <name evidence="9" type="ORF">BN580_00458</name>
</gene>
<dbReference type="PRINTS" id="PR00105">
    <property type="entry name" value="C5METTRFRASE"/>
</dbReference>
<evidence type="ECO:0000256" key="5">
    <source>
        <dbReference type="ARBA" id="ARBA00047422"/>
    </source>
</evidence>
<dbReference type="GO" id="GO:0003886">
    <property type="term" value="F:DNA (cytosine-5-)-methyltransferase activity"/>
    <property type="evidence" value="ECO:0007669"/>
    <property type="project" value="UniProtKB-EC"/>
</dbReference>
<dbReference type="InterPro" id="IPR029063">
    <property type="entry name" value="SAM-dependent_MTases_sf"/>
</dbReference>
<reference evidence="9" key="1">
    <citation type="submission" date="2012-11" db="EMBL/GenBank/DDBJ databases">
        <title>Dependencies among metagenomic species, viruses, plasmids and units of genetic variation.</title>
        <authorList>
            <person name="Nielsen H.B."/>
            <person name="Almeida M."/>
            <person name="Juncker A.S."/>
            <person name="Rasmussen S."/>
            <person name="Li J."/>
            <person name="Sunagawa S."/>
            <person name="Plichta D."/>
            <person name="Gautier L."/>
            <person name="Le Chatelier E."/>
            <person name="Peletier E."/>
            <person name="Bonde I."/>
            <person name="Nielsen T."/>
            <person name="Manichanh C."/>
            <person name="Arumugam M."/>
            <person name="Batto J."/>
            <person name="Santos M.B.Q.D."/>
            <person name="Blom N."/>
            <person name="Borruel N."/>
            <person name="Burgdorf K.S."/>
            <person name="Boumezbeur F."/>
            <person name="Casellas F."/>
            <person name="Dore J."/>
            <person name="Guarner F."/>
            <person name="Hansen T."/>
            <person name="Hildebrand F."/>
            <person name="Kaas R.S."/>
            <person name="Kennedy S."/>
            <person name="Kristiansen K."/>
            <person name="Kultima J.R."/>
            <person name="Leonard P."/>
            <person name="Levenez F."/>
            <person name="Lund O."/>
            <person name="Moumen B."/>
            <person name="Le Paslier D."/>
            <person name="Pons N."/>
            <person name="Pedersen O."/>
            <person name="Prifti E."/>
            <person name="Qin J."/>
            <person name="Raes J."/>
            <person name="Tap J."/>
            <person name="Tims S."/>
            <person name="Ussery D.W."/>
            <person name="Yamada T."/>
            <person name="MetaHit consortium"/>
            <person name="Renault P."/>
            <person name="Sicheritz-Ponten T."/>
            <person name="Bork P."/>
            <person name="Wang J."/>
            <person name="Brunak S."/>
            <person name="Ehrlich S.D."/>
        </authorList>
    </citation>
    <scope>NUCLEOTIDE SEQUENCE [LARGE SCALE GENOMIC DNA]</scope>
</reference>
<dbReference type="PANTHER" id="PTHR46098:SF1">
    <property type="entry name" value="TRNA (CYTOSINE(38)-C(5))-METHYLTRANSFERASE"/>
    <property type="match status" value="1"/>
</dbReference>
<dbReference type="InterPro" id="IPR050750">
    <property type="entry name" value="C5-MTase"/>
</dbReference>
<feature type="active site" evidence="6">
    <location>
        <position position="78"/>
    </location>
</feature>
<name>R6TVR7_9BACT</name>
<dbReference type="PROSITE" id="PS00094">
    <property type="entry name" value="C5_MTASE_1"/>
    <property type="match status" value="1"/>
</dbReference>
<dbReference type="Gene3D" id="3.90.120.10">
    <property type="entry name" value="DNA Methylase, subunit A, domain 2"/>
    <property type="match status" value="1"/>
</dbReference>
<evidence type="ECO:0000256" key="8">
    <source>
        <dbReference type="RuleBase" id="RU000417"/>
    </source>
</evidence>